<evidence type="ECO:0000256" key="1">
    <source>
        <dbReference type="SAM" id="MobiDB-lite"/>
    </source>
</evidence>
<evidence type="ECO:0000259" key="3">
    <source>
        <dbReference type="PROSITE" id="PS51724"/>
    </source>
</evidence>
<name>A0A562NL70_9RHOB</name>
<dbReference type="Pfam" id="PF05036">
    <property type="entry name" value="SPOR"/>
    <property type="match status" value="1"/>
</dbReference>
<dbReference type="InterPro" id="IPR036680">
    <property type="entry name" value="SPOR-like_sf"/>
</dbReference>
<dbReference type="Proteomes" id="UP000316225">
    <property type="component" value="Unassembled WGS sequence"/>
</dbReference>
<dbReference type="AlphaFoldDB" id="A0A562NL70"/>
<keyword evidence="4" id="KW-0132">Cell division</keyword>
<feature type="compositionally biased region" description="Low complexity" evidence="1">
    <location>
        <begin position="273"/>
        <end position="291"/>
    </location>
</feature>
<reference evidence="4 5" key="1">
    <citation type="journal article" date="2015" name="Stand. Genomic Sci.">
        <title>Genomic Encyclopedia of Bacterial and Archaeal Type Strains, Phase III: the genomes of soil and plant-associated and newly described type strains.</title>
        <authorList>
            <person name="Whitman W.B."/>
            <person name="Woyke T."/>
            <person name="Klenk H.P."/>
            <person name="Zhou Y."/>
            <person name="Lilburn T.G."/>
            <person name="Beck B.J."/>
            <person name="De Vos P."/>
            <person name="Vandamme P."/>
            <person name="Eisen J.A."/>
            <person name="Garrity G."/>
            <person name="Hugenholtz P."/>
            <person name="Kyrpides N.C."/>
        </authorList>
    </citation>
    <scope>NUCLEOTIDE SEQUENCE [LARGE SCALE GENOMIC DNA]</scope>
    <source>
        <strain evidence="4 5">CGMCC 1.5364</strain>
    </source>
</reference>
<keyword evidence="4" id="KW-0131">Cell cycle</keyword>
<dbReference type="GO" id="GO:0051301">
    <property type="term" value="P:cell division"/>
    <property type="evidence" value="ECO:0007669"/>
    <property type="project" value="UniProtKB-KW"/>
</dbReference>
<accession>A0A562NL70</accession>
<dbReference type="SUPFAM" id="SSF110997">
    <property type="entry name" value="Sporulation related repeat"/>
    <property type="match status" value="1"/>
</dbReference>
<dbReference type="RefSeq" id="WP_145398817.1">
    <property type="nucleotide sequence ID" value="NZ_VLKU01000008.1"/>
</dbReference>
<keyword evidence="5" id="KW-1185">Reference proteome</keyword>
<sequence>MAVVDFRSGGFEGKQPPRLSQEFPYDQQVQGQQGDSWHEEQWDDARFATEAMPGTLDQSNSLLGRVSRLTHYLGALVSVGLIVILAVWGFKLVVRDVSGVPVIRAIQGEARTAPENPGGELTNHTGLSVNAVAGGNDVAAVDRVALAPSATGLGESDVAMGEFGATAQDPTNASDLPLLPETARVIPLPDGAVADTPAPTDTAAPAGEAPVNEAVTDLDGQTTQDAAISSALAEAAVPTPAVANSARPAPRPRRVAAASVVATDAAPAAAAEAPAARPAAATPAPEAAPASAGGGSAQVQIGAFDSDALARGEWGRVSGKYGALFSGKSMIVQEAKSNGRMFWRLRVGGFDNRDEARRFCAALISGGTDCIPAPASK</sequence>
<feature type="region of interest" description="Disordered" evidence="1">
    <location>
        <begin position="189"/>
        <end position="208"/>
    </location>
</feature>
<comment type="caution">
    <text evidence="4">The sequence shown here is derived from an EMBL/GenBank/DDBJ whole genome shotgun (WGS) entry which is preliminary data.</text>
</comment>
<organism evidence="4 5">
    <name type="scientific">Paracoccus sulfuroxidans</name>
    <dbReference type="NCBI Taxonomy" id="384678"/>
    <lineage>
        <taxon>Bacteria</taxon>
        <taxon>Pseudomonadati</taxon>
        <taxon>Pseudomonadota</taxon>
        <taxon>Alphaproteobacteria</taxon>
        <taxon>Rhodobacterales</taxon>
        <taxon>Paracoccaceae</taxon>
        <taxon>Paracoccus</taxon>
    </lineage>
</organism>
<dbReference type="PROSITE" id="PS51724">
    <property type="entry name" value="SPOR"/>
    <property type="match status" value="1"/>
</dbReference>
<keyword evidence="2" id="KW-0472">Membrane</keyword>
<evidence type="ECO:0000313" key="5">
    <source>
        <dbReference type="Proteomes" id="UP000316225"/>
    </source>
</evidence>
<evidence type="ECO:0000313" key="4">
    <source>
        <dbReference type="EMBL" id="TWI32908.1"/>
    </source>
</evidence>
<protein>
    <submittedName>
        <fullName evidence="4">Cell division septation protein DedD</fullName>
    </submittedName>
</protein>
<feature type="transmembrane region" description="Helical" evidence="2">
    <location>
        <begin position="69"/>
        <end position="90"/>
    </location>
</feature>
<evidence type="ECO:0000256" key="2">
    <source>
        <dbReference type="SAM" id="Phobius"/>
    </source>
</evidence>
<dbReference type="InterPro" id="IPR007730">
    <property type="entry name" value="SPOR-like_dom"/>
</dbReference>
<feature type="region of interest" description="Disordered" evidence="1">
    <location>
        <begin position="273"/>
        <end position="297"/>
    </location>
</feature>
<keyword evidence="2" id="KW-0812">Transmembrane</keyword>
<feature type="region of interest" description="Disordered" evidence="1">
    <location>
        <begin position="1"/>
        <end position="20"/>
    </location>
</feature>
<gene>
    <name evidence="4" type="ORF">IQ24_02788</name>
</gene>
<dbReference type="EMBL" id="VLKU01000008">
    <property type="protein sequence ID" value="TWI32908.1"/>
    <property type="molecule type" value="Genomic_DNA"/>
</dbReference>
<dbReference type="Gene3D" id="3.30.70.1070">
    <property type="entry name" value="Sporulation related repeat"/>
    <property type="match status" value="1"/>
</dbReference>
<feature type="domain" description="SPOR" evidence="3">
    <location>
        <begin position="291"/>
        <end position="377"/>
    </location>
</feature>
<dbReference type="OrthoDB" id="8479416at2"/>
<keyword evidence="2" id="KW-1133">Transmembrane helix</keyword>
<proteinExistence type="predicted"/>
<dbReference type="GO" id="GO:0042834">
    <property type="term" value="F:peptidoglycan binding"/>
    <property type="evidence" value="ECO:0007669"/>
    <property type="project" value="InterPro"/>
</dbReference>